<comment type="similarity">
    <text evidence="1">Belongs to the bacterial solute-binding protein 1 family.</text>
</comment>
<dbReference type="GO" id="GO:0042956">
    <property type="term" value="P:maltodextrin transmembrane transport"/>
    <property type="evidence" value="ECO:0007669"/>
    <property type="project" value="TreeGrafter"/>
</dbReference>
<dbReference type="Pfam" id="PF01547">
    <property type="entry name" value="SBP_bac_1"/>
    <property type="match status" value="1"/>
</dbReference>
<protein>
    <submittedName>
        <fullName evidence="5">Multiple sugar transport system substrate-binding protein</fullName>
    </submittedName>
</protein>
<evidence type="ECO:0000256" key="3">
    <source>
        <dbReference type="ARBA" id="ARBA00022729"/>
    </source>
</evidence>
<organism evidence="5 6">
    <name type="scientific">Solirubrobacter pauli</name>
    <dbReference type="NCBI Taxonomy" id="166793"/>
    <lineage>
        <taxon>Bacteria</taxon>
        <taxon>Bacillati</taxon>
        <taxon>Actinomycetota</taxon>
        <taxon>Thermoleophilia</taxon>
        <taxon>Solirubrobacterales</taxon>
        <taxon>Solirubrobacteraceae</taxon>
        <taxon>Solirubrobacter</taxon>
    </lineage>
</organism>
<name>A0A660LH38_9ACTN</name>
<dbReference type="EMBL" id="RBIL01000001">
    <property type="protein sequence ID" value="RKQ93193.1"/>
    <property type="molecule type" value="Genomic_DNA"/>
</dbReference>
<dbReference type="PANTHER" id="PTHR30061:SF50">
    <property type="entry name" value="MALTOSE_MALTODEXTRIN-BINDING PERIPLASMIC PROTEIN"/>
    <property type="match status" value="1"/>
</dbReference>
<keyword evidence="5" id="KW-0762">Sugar transport</keyword>
<dbReference type="SUPFAM" id="SSF53850">
    <property type="entry name" value="Periplasmic binding protein-like II"/>
    <property type="match status" value="1"/>
</dbReference>
<gene>
    <name evidence="5" type="ORF">C8N24_3053</name>
</gene>
<feature type="chain" id="PRO_5039422485" evidence="4">
    <location>
        <begin position="24"/>
        <end position="460"/>
    </location>
</feature>
<dbReference type="RefSeq" id="WP_121251086.1">
    <property type="nucleotide sequence ID" value="NZ_RBIL01000001.1"/>
</dbReference>
<evidence type="ECO:0000256" key="1">
    <source>
        <dbReference type="ARBA" id="ARBA00008520"/>
    </source>
</evidence>
<proteinExistence type="inferred from homology"/>
<dbReference type="OrthoDB" id="9780991at2"/>
<dbReference type="AlphaFoldDB" id="A0A660LH38"/>
<dbReference type="GO" id="GO:0055052">
    <property type="term" value="C:ATP-binding cassette (ABC) transporter complex, substrate-binding subunit-containing"/>
    <property type="evidence" value="ECO:0007669"/>
    <property type="project" value="TreeGrafter"/>
</dbReference>
<keyword evidence="2" id="KW-0813">Transport</keyword>
<dbReference type="GO" id="GO:0015768">
    <property type="term" value="P:maltose transport"/>
    <property type="evidence" value="ECO:0007669"/>
    <property type="project" value="TreeGrafter"/>
</dbReference>
<dbReference type="PROSITE" id="PS51257">
    <property type="entry name" value="PROKAR_LIPOPROTEIN"/>
    <property type="match status" value="1"/>
</dbReference>
<dbReference type="Gene3D" id="3.40.190.10">
    <property type="entry name" value="Periplasmic binding protein-like II"/>
    <property type="match status" value="2"/>
</dbReference>
<dbReference type="PANTHER" id="PTHR30061">
    <property type="entry name" value="MALTOSE-BINDING PERIPLASMIC PROTEIN"/>
    <property type="match status" value="1"/>
</dbReference>
<keyword evidence="3 4" id="KW-0732">Signal</keyword>
<accession>A0A660LH38</accession>
<sequence length="460" mass="49259">MPKRLAIVTSAIALMLAPAAIVACGDDSGDSAAKPKSNGQAAQGETLEKGVTLTLWTMPNSPQPKEDLQKMVAPFTAKTGVNADVQEVGWDVQFDRIRNAAVAGEGPDITQAGTTQVPFFAALGGFTDLSDRVEEIGGKGAYAEGIWNTTQVQGQDGTWAIPWFTEARSLYYRKDVLEKAGVDPATAFKDLDSFKATLQAIKDKVPDIKPFGAPGKKAYDLVHQVMPFVWDHGGAELNADATKSTINAPEAQQGVEFMADLITDGLFDKSQLERDGTQVENQFKGGRLAVWIGGPWVLGSVDRPEDDTWSDEARENVGVAPMPTGPSGKAYTFVGGSDLMVFKSSKHPAEAWALVKFLSEDQTQVDYAKLLGMFPARLDPQQQVGDSSENHKAFFEAIQTGRTYASIPQWGQIENAYKTRFGNILDSAAGVGSDYNAATVKSQLDAAAKEADGLLAQSAG</sequence>
<evidence type="ECO:0000313" key="6">
    <source>
        <dbReference type="Proteomes" id="UP000278962"/>
    </source>
</evidence>
<evidence type="ECO:0000256" key="2">
    <source>
        <dbReference type="ARBA" id="ARBA00022448"/>
    </source>
</evidence>
<feature type="signal peptide" evidence="4">
    <location>
        <begin position="1"/>
        <end position="23"/>
    </location>
</feature>
<evidence type="ECO:0000313" key="5">
    <source>
        <dbReference type="EMBL" id="RKQ93193.1"/>
    </source>
</evidence>
<dbReference type="InterPro" id="IPR006059">
    <property type="entry name" value="SBP"/>
</dbReference>
<dbReference type="CDD" id="cd14747">
    <property type="entry name" value="PBP2_MalE"/>
    <property type="match status" value="1"/>
</dbReference>
<comment type="caution">
    <text evidence="5">The sequence shown here is derived from an EMBL/GenBank/DDBJ whole genome shotgun (WGS) entry which is preliminary data.</text>
</comment>
<dbReference type="GO" id="GO:1901982">
    <property type="term" value="F:maltose binding"/>
    <property type="evidence" value="ECO:0007669"/>
    <property type="project" value="TreeGrafter"/>
</dbReference>
<keyword evidence="6" id="KW-1185">Reference proteome</keyword>
<dbReference type="Proteomes" id="UP000278962">
    <property type="component" value="Unassembled WGS sequence"/>
</dbReference>
<reference evidence="5 6" key="1">
    <citation type="submission" date="2018-10" db="EMBL/GenBank/DDBJ databases">
        <title>Genomic Encyclopedia of Archaeal and Bacterial Type Strains, Phase II (KMG-II): from individual species to whole genera.</title>
        <authorList>
            <person name="Goeker M."/>
        </authorList>
    </citation>
    <scope>NUCLEOTIDE SEQUENCE [LARGE SCALE GENOMIC DNA]</scope>
    <source>
        <strain evidence="5 6">DSM 14954</strain>
    </source>
</reference>
<evidence type="ECO:0000256" key="4">
    <source>
        <dbReference type="SAM" id="SignalP"/>
    </source>
</evidence>